<dbReference type="FunFam" id="1.10.3720.10:FF:000088">
    <property type="entry name" value="Iron(III) ABC transporter, permease protein"/>
    <property type="match status" value="1"/>
</dbReference>
<dbReference type="PANTHER" id="PTHR30183">
    <property type="entry name" value="MOLYBDENUM TRANSPORT SYSTEM PERMEASE PROTEIN MODB"/>
    <property type="match status" value="1"/>
</dbReference>
<feature type="transmembrane region" description="Helical" evidence="7">
    <location>
        <begin position="382"/>
        <end position="407"/>
    </location>
</feature>
<dbReference type="SUPFAM" id="SSF161098">
    <property type="entry name" value="MetI-like"/>
    <property type="match status" value="2"/>
</dbReference>
<keyword evidence="3" id="KW-1003">Cell membrane</keyword>
<keyword evidence="2 7" id="KW-0813">Transport</keyword>
<feature type="transmembrane region" description="Helical" evidence="7">
    <location>
        <begin position="251"/>
        <end position="273"/>
    </location>
</feature>
<evidence type="ECO:0000313" key="10">
    <source>
        <dbReference type="Proteomes" id="UP000295351"/>
    </source>
</evidence>
<gene>
    <name evidence="9" type="ORF">EV665_12050</name>
</gene>
<dbReference type="GO" id="GO:0005886">
    <property type="term" value="C:plasma membrane"/>
    <property type="evidence" value="ECO:0007669"/>
    <property type="project" value="UniProtKB-SubCell"/>
</dbReference>
<name>A0A4R2CGJ1_SHIGR</name>
<evidence type="ECO:0000256" key="6">
    <source>
        <dbReference type="ARBA" id="ARBA00023136"/>
    </source>
</evidence>
<comment type="caution">
    <text evidence="9">The sequence shown here is derived from an EMBL/GenBank/DDBJ whole genome shotgun (WGS) entry which is preliminary data.</text>
</comment>
<comment type="subcellular location">
    <subcellularLocation>
        <location evidence="1 7">Cell membrane</location>
        <topology evidence="1 7">Multi-pass membrane protein</topology>
    </subcellularLocation>
</comment>
<evidence type="ECO:0000256" key="3">
    <source>
        <dbReference type="ARBA" id="ARBA00022475"/>
    </source>
</evidence>
<feature type="transmembrane region" description="Helical" evidence="7">
    <location>
        <begin position="157"/>
        <end position="175"/>
    </location>
</feature>
<evidence type="ECO:0000313" key="9">
    <source>
        <dbReference type="EMBL" id="TCN38159.1"/>
    </source>
</evidence>
<dbReference type="PANTHER" id="PTHR30183:SF2">
    <property type="entry name" value="IRON UTILIZATION PROTEIN"/>
    <property type="match status" value="1"/>
</dbReference>
<comment type="similarity">
    <text evidence="7">Belongs to the binding-protein-dependent transport system permease family.</text>
</comment>
<dbReference type="InterPro" id="IPR035906">
    <property type="entry name" value="MetI-like_sf"/>
</dbReference>
<keyword evidence="4 7" id="KW-0812">Transmembrane</keyword>
<evidence type="ECO:0000256" key="2">
    <source>
        <dbReference type="ARBA" id="ARBA00022448"/>
    </source>
</evidence>
<dbReference type="GO" id="GO:0055085">
    <property type="term" value="P:transmembrane transport"/>
    <property type="evidence" value="ECO:0007669"/>
    <property type="project" value="InterPro"/>
</dbReference>
<feature type="domain" description="ABC transmembrane type-1" evidence="8">
    <location>
        <begin position="347"/>
        <end position="553"/>
    </location>
</feature>
<keyword evidence="5 7" id="KW-1133">Transmembrane helix</keyword>
<accession>A0A4R2CGJ1</accession>
<evidence type="ECO:0000259" key="8">
    <source>
        <dbReference type="PROSITE" id="PS50928"/>
    </source>
</evidence>
<dbReference type="Proteomes" id="UP000295351">
    <property type="component" value="Unassembled WGS sequence"/>
</dbReference>
<feature type="transmembrane region" description="Helical" evidence="7">
    <location>
        <begin position="419"/>
        <end position="440"/>
    </location>
</feature>
<keyword evidence="10" id="KW-1185">Reference proteome</keyword>
<feature type="transmembrane region" description="Helical" evidence="7">
    <location>
        <begin position="24"/>
        <end position="48"/>
    </location>
</feature>
<keyword evidence="6 7" id="KW-0472">Membrane</keyword>
<evidence type="ECO:0000256" key="5">
    <source>
        <dbReference type="ARBA" id="ARBA00022989"/>
    </source>
</evidence>
<feature type="transmembrane region" description="Helical" evidence="7">
    <location>
        <begin position="535"/>
        <end position="553"/>
    </location>
</feature>
<evidence type="ECO:0000256" key="1">
    <source>
        <dbReference type="ARBA" id="ARBA00004651"/>
    </source>
</evidence>
<dbReference type="InterPro" id="IPR000515">
    <property type="entry name" value="MetI-like"/>
</dbReference>
<feature type="domain" description="ABC transmembrane type-1" evidence="8">
    <location>
        <begin position="67"/>
        <end position="272"/>
    </location>
</feature>
<dbReference type="Pfam" id="PF00528">
    <property type="entry name" value="BPD_transp_1"/>
    <property type="match status" value="2"/>
</dbReference>
<dbReference type="EMBL" id="SLVX01000020">
    <property type="protein sequence ID" value="TCN38159.1"/>
    <property type="molecule type" value="Genomic_DNA"/>
</dbReference>
<feature type="transmembrane region" description="Helical" evidence="7">
    <location>
        <begin position="478"/>
        <end position="499"/>
    </location>
</feature>
<proteinExistence type="inferred from homology"/>
<dbReference type="Gene3D" id="1.10.3720.10">
    <property type="entry name" value="MetI-like"/>
    <property type="match status" value="2"/>
</dbReference>
<feature type="transmembrane region" description="Helical" evidence="7">
    <location>
        <begin position="212"/>
        <end position="231"/>
    </location>
</feature>
<protein>
    <submittedName>
        <fullName evidence="9">Iron(III) transport system permease protein</fullName>
    </submittedName>
</protein>
<dbReference type="PROSITE" id="PS50928">
    <property type="entry name" value="ABC_TM1"/>
    <property type="match status" value="2"/>
</dbReference>
<evidence type="ECO:0000256" key="7">
    <source>
        <dbReference type="RuleBase" id="RU363032"/>
    </source>
</evidence>
<feature type="transmembrane region" description="Helical" evidence="7">
    <location>
        <begin position="346"/>
        <end position="370"/>
    </location>
</feature>
<sequence length="563" mass="60345">MQVSSESLPGQVLVRRSGMRRHPLLSAAAVLAAAIVLMPAIAIVVIAATGGTDNWPHLVSNVIPRATLRTLILLSGVATITAIVGVVTAWLVASCEFPGRRLLSGLLVLPLAIPAYLGAYAFAEFFSFTGPVQTAYRALFGFQTSRDYWFPEVRTTGGAMLVLSSVLYPYIYLSARSMFLMQGRAAADVARTLGAGPLKVFARIQIPMARPAIMVGLTLVAMETLNDIGAVEYLGVQTLTFSIFDTWLNRGSLAGAAQIACVMLVFVICLMMVERAARRRQRFSSQKTTAAVHDSVRLKLAGWRKWAASLACLLPPVIGFAIPVFVLGGYAARRLEQFASTRLLSALWHSVLVSGSTAFVAVLLAFLLAYAARTTRSRLNAAAGRFASFGYGVPGTVLAMGVLIPLANFDNAVDAFLRAQFGISTGLLLSGTGFAIIYACTVRFLTMAEGTIDAGFHKLSPHLDMAARTLGRTSSQTLWSVLLPMMRPATLTAALLVFIETMKELSATIMLRPFNFNTLATLVYEDASRAKVEDAGVPAIIIVAVGLIPVFLVSRSLDRKGGQ</sequence>
<feature type="transmembrane region" description="Helical" evidence="7">
    <location>
        <begin position="105"/>
        <end position="123"/>
    </location>
</feature>
<feature type="transmembrane region" description="Helical" evidence="7">
    <location>
        <begin position="306"/>
        <end position="326"/>
    </location>
</feature>
<evidence type="ECO:0000256" key="4">
    <source>
        <dbReference type="ARBA" id="ARBA00022692"/>
    </source>
</evidence>
<feature type="transmembrane region" description="Helical" evidence="7">
    <location>
        <begin position="68"/>
        <end position="93"/>
    </location>
</feature>
<organism evidence="9 10">
    <name type="scientific">Shinella granuli</name>
    <dbReference type="NCBI Taxonomy" id="323621"/>
    <lineage>
        <taxon>Bacteria</taxon>
        <taxon>Pseudomonadati</taxon>
        <taxon>Pseudomonadota</taxon>
        <taxon>Alphaproteobacteria</taxon>
        <taxon>Hyphomicrobiales</taxon>
        <taxon>Rhizobiaceae</taxon>
        <taxon>Shinella</taxon>
    </lineage>
</organism>
<dbReference type="AlphaFoldDB" id="A0A4R2CGJ1"/>
<reference evidence="9 10" key="1">
    <citation type="submission" date="2019-03" db="EMBL/GenBank/DDBJ databases">
        <title>Genomic Encyclopedia of Type Strains, Phase IV (KMG-IV): sequencing the most valuable type-strain genomes for metagenomic binning, comparative biology and taxonomic classification.</title>
        <authorList>
            <person name="Goeker M."/>
        </authorList>
    </citation>
    <scope>NUCLEOTIDE SEQUENCE [LARGE SCALE GENOMIC DNA]</scope>
    <source>
        <strain evidence="9 10">DSM 18401</strain>
    </source>
</reference>
<dbReference type="CDD" id="cd06261">
    <property type="entry name" value="TM_PBP2"/>
    <property type="match status" value="2"/>
</dbReference>